<dbReference type="InterPro" id="IPR007222">
    <property type="entry name" value="Sig_recog_particle_rcpt_asu_N"/>
</dbReference>
<evidence type="ECO:0000313" key="3">
    <source>
        <dbReference type="Proteomes" id="UP001608902"/>
    </source>
</evidence>
<evidence type="ECO:0000259" key="1">
    <source>
        <dbReference type="Pfam" id="PF04086"/>
    </source>
</evidence>
<dbReference type="Proteomes" id="UP001608902">
    <property type="component" value="Unassembled WGS sequence"/>
</dbReference>
<proteinExistence type="predicted"/>
<comment type="caution">
    <text evidence="2">The sequence shown here is derived from an EMBL/GenBank/DDBJ whole genome shotgun (WGS) entry which is preliminary data.</text>
</comment>
<name>A0ABD6EY55_9BILA</name>
<dbReference type="Gene3D" id="3.30.450.60">
    <property type="match status" value="1"/>
</dbReference>
<dbReference type="Pfam" id="PF04086">
    <property type="entry name" value="SRP-alpha_N"/>
    <property type="match status" value="1"/>
</dbReference>
<protein>
    <recommendedName>
        <fullName evidence="1">Signal recognition particle receptor alpha subunit N-terminal domain-containing protein</fullName>
    </recommendedName>
</protein>
<dbReference type="AlphaFoldDB" id="A0ABD6EY55"/>
<gene>
    <name evidence="2" type="ORF">AB6A40_011094</name>
</gene>
<dbReference type="SUPFAM" id="SSF64356">
    <property type="entry name" value="SNARE-like"/>
    <property type="match status" value="1"/>
</dbReference>
<keyword evidence="3" id="KW-1185">Reference proteome</keyword>
<dbReference type="InterPro" id="IPR011012">
    <property type="entry name" value="Longin-like_dom_sf"/>
</dbReference>
<dbReference type="CDD" id="cd14826">
    <property type="entry name" value="SR_alpha_SRX"/>
    <property type="match status" value="1"/>
</dbReference>
<feature type="domain" description="Signal recognition particle receptor alpha subunit N-terminal" evidence="1">
    <location>
        <begin position="28"/>
        <end position="125"/>
    </location>
</feature>
<organism evidence="2 3">
    <name type="scientific">Gnathostoma spinigerum</name>
    <dbReference type="NCBI Taxonomy" id="75299"/>
    <lineage>
        <taxon>Eukaryota</taxon>
        <taxon>Metazoa</taxon>
        <taxon>Ecdysozoa</taxon>
        <taxon>Nematoda</taxon>
        <taxon>Chromadorea</taxon>
        <taxon>Rhabditida</taxon>
        <taxon>Spirurina</taxon>
        <taxon>Gnathostomatomorpha</taxon>
        <taxon>Gnathostomatoidea</taxon>
        <taxon>Gnathostomatidae</taxon>
        <taxon>Gnathostoma</taxon>
    </lineage>
</organism>
<dbReference type="EMBL" id="JBGFUD010017101">
    <property type="protein sequence ID" value="MFH4984385.1"/>
    <property type="molecule type" value="Genomic_DNA"/>
</dbReference>
<dbReference type="FunFam" id="3.30.450.60:FF:000015">
    <property type="entry name" value="Signal recognition particle receptor subunit alpha"/>
    <property type="match status" value="1"/>
</dbReference>
<accession>A0ABD6EY55</accession>
<sequence length="131" mass="15046">MIELFTIFGKGGLVLWCFQEGGQLFSDSINEFIKEVLMQERGNCSIFKHSDVAIKYKLDNEFDLVFLIVYQSAIQLSYGDQLLSDVQKRFRDMYKNVLSDNKALFSSTVATFKNFGDQFKKLVSKSLAPFI</sequence>
<evidence type="ECO:0000313" key="2">
    <source>
        <dbReference type="EMBL" id="MFH4984385.1"/>
    </source>
</evidence>
<reference evidence="2 3" key="1">
    <citation type="submission" date="2024-08" db="EMBL/GenBank/DDBJ databases">
        <title>Gnathostoma spinigerum genome.</title>
        <authorList>
            <person name="Gonzalez-Bertolin B."/>
            <person name="Monzon S."/>
            <person name="Zaballos A."/>
            <person name="Jimenez P."/>
            <person name="Dekumyoy P."/>
            <person name="Varona S."/>
            <person name="Cuesta I."/>
            <person name="Sumanam S."/>
            <person name="Adisakwattana P."/>
            <person name="Gasser R.B."/>
            <person name="Hernandez-Gonzalez A."/>
            <person name="Young N.D."/>
            <person name="Perteguer M.J."/>
        </authorList>
    </citation>
    <scope>NUCLEOTIDE SEQUENCE [LARGE SCALE GENOMIC DNA]</scope>
    <source>
        <strain evidence="2">AL3</strain>
        <tissue evidence="2">Liver</tissue>
    </source>
</reference>